<comment type="subcellular location">
    <subcellularLocation>
        <location evidence="1">Cell membrane</location>
        <topology evidence="1">Multi-pass membrane protein</topology>
    </subcellularLocation>
</comment>
<dbReference type="GO" id="GO:0009055">
    <property type="term" value="F:electron transfer activity"/>
    <property type="evidence" value="ECO:0007669"/>
    <property type="project" value="InterPro"/>
</dbReference>
<comment type="similarity">
    <text evidence="11">Belongs to the cytochrome b561 family.</text>
</comment>
<feature type="transmembrane region" description="Helical" evidence="13">
    <location>
        <begin position="159"/>
        <end position="183"/>
    </location>
</feature>
<keyword evidence="7" id="KW-0249">Electron transport</keyword>
<keyword evidence="9" id="KW-0408">Iron</keyword>
<keyword evidence="6" id="KW-0479">Metal-binding</keyword>
<dbReference type="InterPro" id="IPR016174">
    <property type="entry name" value="Di-haem_cyt_TM"/>
</dbReference>
<evidence type="ECO:0000256" key="9">
    <source>
        <dbReference type="ARBA" id="ARBA00023004"/>
    </source>
</evidence>
<evidence type="ECO:0000256" key="4">
    <source>
        <dbReference type="ARBA" id="ARBA00022617"/>
    </source>
</evidence>
<protein>
    <recommendedName>
        <fullName evidence="14">Cytochrome b561 bacterial/Ni-hydrogenase domain-containing protein</fullName>
    </recommendedName>
</protein>
<evidence type="ECO:0000313" key="15">
    <source>
        <dbReference type="EMBL" id="PWN03785.1"/>
    </source>
</evidence>
<dbReference type="EMBL" id="QGDD01000002">
    <property type="protein sequence ID" value="PWN03785.1"/>
    <property type="molecule type" value="Genomic_DNA"/>
</dbReference>
<feature type="compositionally biased region" description="Basic and acidic residues" evidence="12">
    <location>
        <begin position="51"/>
        <end position="66"/>
    </location>
</feature>
<dbReference type="GO" id="GO:0046872">
    <property type="term" value="F:metal ion binding"/>
    <property type="evidence" value="ECO:0007669"/>
    <property type="project" value="UniProtKB-KW"/>
</dbReference>
<dbReference type="AlphaFoldDB" id="A0A316TL12"/>
<evidence type="ECO:0000313" key="16">
    <source>
        <dbReference type="Proteomes" id="UP000245507"/>
    </source>
</evidence>
<gene>
    <name evidence="15" type="ORF">DJ010_06850</name>
</gene>
<dbReference type="InterPro" id="IPR011577">
    <property type="entry name" value="Cyt_b561_bac/Ni-Hgenase"/>
</dbReference>
<evidence type="ECO:0000256" key="3">
    <source>
        <dbReference type="ARBA" id="ARBA00022475"/>
    </source>
</evidence>
<dbReference type="InterPro" id="IPR052168">
    <property type="entry name" value="Cytochrome_b561_oxidase"/>
</dbReference>
<name>A0A316TL12_9ACTN</name>
<keyword evidence="4" id="KW-0349">Heme</keyword>
<proteinExistence type="inferred from homology"/>
<evidence type="ECO:0000256" key="5">
    <source>
        <dbReference type="ARBA" id="ARBA00022692"/>
    </source>
</evidence>
<comment type="caution">
    <text evidence="15">The sequence shown here is derived from an EMBL/GenBank/DDBJ whole genome shotgun (WGS) entry which is preliminary data.</text>
</comment>
<feature type="transmembrane region" description="Helical" evidence="13">
    <location>
        <begin position="189"/>
        <end position="212"/>
    </location>
</feature>
<evidence type="ECO:0000256" key="2">
    <source>
        <dbReference type="ARBA" id="ARBA00022448"/>
    </source>
</evidence>
<feature type="compositionally biased region" description="Basic and acidic residues" evidence="12">
    <location>
        <begin position="76"/>
        <end position="95"/>
    </location>
</feature>
<feature type="region of interest" description="Disordered" evidence="12">
    <location>
        <begin position="51"/>
        <end position="95"/>
    </location>
</feature>
<evidence type="ECO:0000256" key="6">
    <source>
        <dbReference type="ARBA" id="ARBA00022723"/>
    </source>
</evidence>
<dbReference type="Proteomes" id="UP000245507">
    <property type="component" value="Unassembled WGS sequence"/>
</dbReference>
<feature type="domain" description="Cytochrome b561 bacterial/Ni-hydrogenase" evidence="14">
    <location>
        <begin position="21"/>
        <end position="226"/>
    </location>
</feature>
<evidence type="ECO:0000256" key="1">
    <source>
        <dbReference type="ARBA" id="ARBA00004651"/>
    </source>
</evidence>
<evidence type="ECO:0000256" key="8">
    <source>
        <dbReference type="ARBA" id="ARBA00022989"/>
    </source>
</evidence>
<keyword evidence="8 13" id="KW-1133">Transmembrane helix</keyword>
<evidence type="ECO:0000256" key="13">
    <source>
        <dbReference type="SAM" id="Phobius"/>
    </source>
</evidence>
<evidence type="ECO:0000259" key="14">
    <source>
        <dbReference type="Pfam" id="PF01292"/>
    </source>
</evidence>
<feature type="transmembrane region" description="Helical" evidence="13">
    <location>
        <begin position="121"/>
        <end position="139"/>
    </location>
</feature>
<accession>A0A316TL12</accession>
<organism evidence="15 16">
    <name type="scientific">Nocardioides silvaticus</name>
    <dbReference type="NCBI Taxonomy" id="2201891"/>
    <lineage>
        <taxon>Bacteria</taxon>
        <taxon>Bacillati</taxon>
        <taxon>Actinomycetota</taxon>
        <taxon>Actinomycetes</taxon>
        <taxon>Propionibacteriales</taxon>
        <taxon>Nocardioidaceae</taxon>
        <taxon>Nocardioides</taxon>
    </lineage>
</organism>
<dbReference type="PANTHER" id="PTHR30529">
    <property type="entry name" value="CYTOCHROME B561"/>
    <property type="match status" value="1"/>
</dbReference>
<sequence length="239" mass="25583">MASGRSGNARPVRLRNGEHGYGAVTKALHWLTVLAFALQFVVGYTMETDGDVPKVECDPAGEDRGGGDTSDAEDDRLDRVEDRCEARQDAREDRADDTLGAAWDDLWAGDLPAQGVSLPEAHVLLGLLILLLGAARVGWRRTTPLPPWDPRLTPLDQRIVHATELALLTLMFAVPASGLLLVAVDDGPVAVHVAAHICFFVALGAHLAMVLGRRLLPRMLPRMLPGGRSGAEVSRAAGP</sequence>
<keyword evidence="16" id="KW-1185">Reference proteome</keyword>
<evidence type="ECO:0000256" key="12">
    <source>
        <dbReference type="SAM" id="MobiDB-lite"/>
    </source>
</evidence>
<dbReference type="PANTHER" id="PTHR30529:SF1">
    <property type="entry name" value="CYTOCHROME B561 HOMOLOG 2"/>
    <property type="match status" value="1"/>
</dbReference>
<keyword evidence="2" id="KW-0813">Transport</keyword>
<dbReference type="GO" id="GO:0020037">
    <property type="term" value="F:heme binding"/>
    <property type="evidence" value="ECO:0007669"/>
    <property type="project" value="TreeGrafter"/>
</dbReference>
<keyword evidence="10 13" id="KW-0472">Membrane</keyword>
<dbReference type="SUPFAM" id="SSF81342">
    <property type="entry name" value="Transmembrane di-heme cytochromes"/>
    <property type="match status" value="1"/>
</dbReference>
<keyword evidence="5 13" id="KW-0812">Transmembrane</keyword>
<evidence type="ECO:0000256" key="7">
    <source>
        <dbReference type="ARBA" id="ARBA00022982"/>
    </source>
</evidence>
<evidence type="ECO:0000256" key="10">
    <source>
        <dbReference type="ARBA" id="ARBA00023136"/>
    </source>
</evidence>
<dbReference type="Pfam" id="PF01292">
    <property type="entry name" value="Ni_hydr_CYTB"/>
    <property type="match status" value="1"/>
</dbReference>
<keyword evidence="3" id="KW-1003">Cell membrane</keyword>
<reference evidence="15 16" key="1">
    <citation type="submission" date="2018-05" db="EMBL/GenBank/DDBJ databases">
        <title>Nocardioides silvaticus genome.</title>
        <authorList>
            <person name="Li C."/>
            <person name="Wang G."/>
        </authorList>
    </citation>
    <scope>NUCLEOTIDE SEQUENCE [LARGE SCALE GENOMIC DNA]</scope>
    <source>
        <strain evidence="15 16">CCTCC AB 2018079</strain>
    </source>
</reference>
<feature type="transmembrane region" description="Helical" evidence="13">
    <location>
        <begin position="21"/>
        <end position="42"/>
    </location>
</feature>
<dbReference type="GO" id="GO:0005886">
    <property type="term" value="C:plasma membrane"/>
    <property type="evidence" value="ECO:0007669"/>
    <property type="project" value="UniProtKB-SubCell"/>
</dbReference>
<dbReference type="GO" id="GO:0022904">
    <property type="term" value="P:respiratory electron transport chain"/>
    <property type="evidence" value="ECO:0007669"/>
    <property type="project" value="InterPro"/>
</dbReference>
<evidence type="ECO:0000256" key="11">
    <source>
        <dbReference type="ARBA" id="ARBA00037975"/>
    </source>
</evidence>